<reference evidence="2 3" key="2">
    <citation type="journal article" date="2022" name="Mol. Biol. Evol.">
        <title>Comparative Genomics Reveals Insights into the Divergent Evolution of Astigmatic Mites and Household Pest Adaptations.</title>
        <authorList>
            <person name="Xiong Q."/>
            <person name="Wan A.T."/>
            <person name="Liu X."/>
            <person name="Fung C.S."/>
            <person name="Xiao X."/>
            <person name="Malainual N."/>
            <person name="Hou J."/>
            <person name="Wang L."/>
            <person name="Wang M."/>
            <person name="Yang K.Y."/>
            <person name="Cui Y."/>
            <person name="Leung E.L."/>
            <person name="Nong W."/>
            <person name="Shin S.K."/>
            <person name="Au S.W."/>
            <person name="Jeong K.Y."/>
            <person name="Chew F.T."/>
            <person name="Hui J.H."/>
            <person name="Leung T.F."/>
            <person name="Tungtrongchitr A."/>
            <person name="Zhong N."/>
            <person name="Liu Z."/>
            <person name="Tsui S.K."/>
        </authorList>
    </citation>
    <scope>NUCLEOTIDE SEQUENCE [LARGE SCALE GENOMIC DNA]</scope>
    <source>
        <strain evidence="2">Derp</strain>
    </source>
</reference>
<name>A0ABQ8J7G6_DERPT</name>
<evidence type="ECO:0000256" key="1">
    <source>
        <dbReference type="SAM" id="MobiDB-lite"/>
    </source>
</evidence>
<keyword evidence="3" id="KW-1185">Reference proteome</keyword>
<protein>
    <submittedName>
        <fullName evidence="2">Uncharacterized protein</fullName>
    </submittedName>
</protein>
<proteinExistence type="predicted"/>
<sequence>MDRSSHIYDENQTKAKTEAKKNYERKNNTKKITVIKWKNNNDDDLFSFWIENFIHINRNNTVQLDRHMFHMEQDNNGYLLVG</sequence>
<dbReference type="Proteomes" id="UP000887458">
    <property type="component" value="Unassembled WGS sequence"/>
</dbReference>
<gene>
    <name evidence="2" type="ORF">DERP_011363</name>
</gene>
<accession>A0ABQ8J7G6</accession>
<feature type="region of interest" description="Disordered" evidence="1">
    <location>
        <begin position="1"/>
        <end position="22"/>
    </location>
</feature>
<evidence type="ECO:0000313" key="2">
    <source>
        <dbReference type="EMBL" id="KAH9418501.1"/>
    </source>
</evidence>
<dbReference type="EMBL" id="NJHN03000063">
    <property type="protein sequence ID" value="KAH9418501.1"/>
    <property type="molecule type" value="Genomic_DNA"/>
</dbReference>
<evidence type="ECO:0000313" key="3">
    <source>
        <dbReference type="Proteomes" id="UP000887458"/>
    </source>
</evidence>
<comment type="caution">
    <text evidence="2">The sequence shown here is derived from an EMBL/GenBank/DDBJ whole genome shotgun (WGS) entry which is preliminary data.</text>
</comment>
<organism evidence="2 3">
    <name type="scientific">Dermatophagoides pteronyssinus</name>
    <name type="common">European house dust mite</name>
    <dbReference type="NCBI Taxonomy" id="6956"/>
    <lineage>
        <taxon>Eukaryota</taxon>
        <taxon>Metazoa</taxon>
        <taxon>Ecdysozoa</taxon>
        <taxon>Arthropoda</taxon>
        <taxon>Chelicerata</taxon>
        <taxon>Arachnida</taxon>
        <taxon>Acari</taxon>
        <taxon>Acariformes</taxon>
        <taxon>Sarcoptiformes</taxon>
        <taxon>Astigmata</taxon>
        <taxon>Psoroptidia</taxon>
        <taxon>Analgoidea</taxon>
        <taxon>Pyroglyphidae</taxon>
        <taxon>Dermatophagoidinae</taxon>
        <taxon>Dermatophagoides</taxon>
    </lineage>
</organism>
<reference evidence="2 3" key="1">
    <citation type="journal article" date="2018" name="J. Allergy Clin. Immunol.">
        <title>High-quality assembly of Dermatophagoides pteronyssinus genome and transcriptome reveals a wide range of novel allergens.</title>
        <authorList>
            <person name="Liu X.Y."/>
            <person name="Yang K.Y."/>
            <person name="Wang M.Q."/>
            <person name="Kwok J.S."/>
            <person name="Zeng X."/>
            <person name="Yang Z."/>
            <person name="Xiao X.J."/>
            <person name="Lau C.P."/>
            <person name="Li Y."/>
            <person name="Huang Z.M."/>
            <person name="Ba J.G."/>
            <person name="Yim A.K."/>
            <person name="Ouyang C.Y."/>
            <person name="Ngai S.M."/>
            <person name="Chan T.F."/>
            <person name="Leung E.L."/>
            <person name="Liu L."/>
            <person name="Liu Z.G."/>
            <person name="Tsui S.K."/>
        </authorList>
    </citation>
    <scope>NUCLEOTIDE SEQUENCE [LARGE SCALE GENOMIC DNA]</scope>
    <source>
        <strain evidence="2">Derp</strain>
    </source>
</reference>